<feature type="chain" id="PRO_5002952042" evidence="1">
    <location>
        <begin position="30"/>
        <end position="220"/>
    </location>
</feature>
<evidence type="ECO:0000313" key="3">
    <source>
        <dbReference type="Proteomes" id="UP000007800"/>
    </source>
</evidence>
<dbReference type="Proteomes" id="UP000007800">
    <property type="component" value="Unassembled WGS sequence"/>
</dbReference>
<dbReference type="AlphaFoldDB" id="C5KQR1"/>
<gene>
    <name evidence="2" type="ORF">Pmar_PMAR020747</name>
</gene>
<proteinExistence type="predicted"/>
<dbReference type="InParanoid" id="C5KQR1"/>
<feature type="non-terminal residue" evidence="2">
    <location>
        <position position="220"/>
    </location>
</feature>
<name>C5KQR1_PERM5</name>
<protein>
    <submittedName>
        <fullName evidence="2">Uncharacterized protein</fullName>
    </submittedName>
</protein>
<feature type="non-terminal residue" evidence="2">
    <location>
        <position position="1"/>
    </location>
</feature>
<organism evidence="3">
    <name type="scientific">Perkinsus marinus (strain ATCC 50983 / TXsc)</name>
    <dbReference type="NCBI Taxonomy" id="423536"/>
    <lineage>
        <taxon>Eukaryota</taxon>
        <taxon>Sar</taxon>
        <taxon>Alveolata</taxon>
        <taxon>Perkinsozoa</taxon>
        <taxon>Perkinsea</taxon>
        <taxon>Perkinsida</taxon>
        <taxon>Perkinsidae</taxon>
        <taxon>Perkinsus</taxon>
    </lineage>
</organism>
<feature type="signal peptide" evidence="1">
    <location>
        <begin position="1"/>
        <end position="29"/>
    </location>
</feature>
<dbReference type="RefSeq" id="XP_002781362.1">
    <property type="nucleotide sequence ID" value="XM_002781316.1"/>
</dbReference>
<sequence length="220" mass="24320">IPKLLLKLLLNLGSLKLSILVNQAYSCQAISSAKYIRLIQKAHTQKSNAKRAIQSGYLWTKILARVLFLAQQSTARDSKQRQAIIEKLRGGLPGDPALVSFDGITLPSHVLAIASEQKRLNVGSHIHCEHGTLRREAARRYDGGVLTVEGEMGDEIGLLVYSFDPRSAADESLVCCICYIDASCPNDLWKCACRRKFCMNCVASMILARTTFGDPSVRRE</sequence>
<reference evidence="2 3" key="1">
    <citation type="submission" date="2008-07" db="EMBL/GenBank/DDBJ databases">
        <authorList>
            <person name="El-Sayed N."/>
            <person name="Caler E."/>
            <person name="Inman J."/>
            <person name="Amedeo P."/>
            <person name="Hass B."/>
            <person name="Wortman J."/>
        </authorList>
    </citation>
    <scope>NUCLEOTIDE SEQUENCE [LARGE SCALE GENOMIC DNA]</scope>
    <source>
        <strain evidence="3">ATCC 50983 / TXsc</strain>
    </source>
</reference>
<dbReference type="EMBL" id="GG675521">
    <property type="protein sequence ID" value="EER13157.1"/>
    <property type="molecule type" value="Genomic_DNA"/>
</dbReference>
<dbReference type="GeneID" id="9056779"/>
<evidence type="ECO:0000313" key="2">
    <source>
        <dbReference type="EMBL" id="EER13157.1"/>
    </source>
</evidence>
<evidence type="ECO:0000256" key="1">
    <source>
        <dbReference type="SAM" id="SignalP"/>
    </source>
</evidence>
<keyword evidence="3" id="KW-1185">Reference proteome</keyword>
<keyword evidence="1" id="KW-0732">Signal</keyword>
<accession>C5KQR1</accession>